<dbReference type="Proteomes" id="UP000239706">
    <property type="component" value="Unassembled WGS sequence"/>
</dbReference>
<dbReference type="InterPro" id="IPR012340">
    <property type="entry name" value="NA-bd_OB-fold"/>
</dbReference>
<dbReference type="OrthoDB" id="9809878at2"/>
<comment type="subunit">
    <text evidence="2">Homotetramer.</text>
</comment>
<dbReference type="GO" id="GO:0006260">
    <property type="term" value="P:DNA replication"/>
    <property type="evidence" value="ECO:0007669"/>
    <property type="project" value="InterPro"/>
</dbReference>
<dbReference type="Pfam" id="PF00436">
    <property type="entry name" value="SSB"/>
    <property type="match status" value="1"/>
</dbReference>
<dbReference type="PANTHER" id="PTHR10302">
    <property type="entry name" value="SINGLE-STRANDED DNA-BINDING PROTEIN"/>
    <property type="match status" value="1"/>
</dbReference>
<dbReference type="GO" id="GO:0003697">
    <property type="term" value="F:single-stranded DNA binding"/>
    <property type="evidence" value="ECO:0007669"/>
    <property type="project" value="UniProtKB-UniRule"/>
</dbReference>
<dbReference type="AlphaFoldDB" id="A0A2T0B6I4"/>
<name>A0A2T0B6I4_9CLOT</name>
<dbReference type="PANTHER" id="PTHR10302:SF27">
    <property type="entry name" value="SINGLE-STRANDED DNA-BINDING PROTEIN"/>
    <property type="match status" value="1"/>
</dbReference>
<dbReference type="Gene3D" id="2.40.50.140">
    <property type="entry name" value="Nucleic acid-binding proteins"/>
    <property type="match status" value="1"/>
</dbReference>
<reference evidence="4 5" key="1">
    <citation type="submission" date="2018-03" db="EMBL/GenBank/DDBJ databases">
        <title>Genome sequence of Clostridium liquoris DSM 100320.</title>
        <authorList>
            <person name="Poehlein A."/>
            <person name="Daniel R."/>
        </authorList>
    </citation>
    <scope>NUCLEOTIDE SEQUENCE [LARGE SCALE GENOMIC DNA]</scope>
    <source>
        <strain evidence="4 5">DSM 100320</strain>
    </source>
</reference>
<dbReference type="CDD" id="cd04496">
    <property type="entry name" value="SSB_OBF"/>
    <property type="match status" value="1"/>
</dbReference>
<comment type="caution">
    <text evidence="4">The sequence shown here is derived from an EMBL/GenBank/DDBJ whole genome shotgun (WGS) entry which is preliminary data.</text>
</comment>
<comment type="caution">
    <text evidence="2">Lacks conserved residue(s) required for the propagation of feature annotation.</text>
</comment>
<sequence length="113" mass="12858">MNKVLLIGRLTKDCELKHVGEEGNPLLIFTLAVQRPFVNNNGEREADFVPVVYWRKSAETIAPYLTKGKLISISGRINIRSYNNSNGDRRYITQVVAEEIQFIDYAKAKDEAN</sequence>
<protein>
    <recommendedName>
        <fullName evidence="2 3">Single-stranded DNA-binding protein</fullName>
        <shortName evidence="2">SSB</shortName>
    </recommendedName>
</protein>
<dbReference type="RefSeq" id="WP_106063049.1">
    <property type="nucleotide sequence ID" value="NZ_PVXO01000027.1"/>
</dbReference>
<dbReference type="PIRSF" id="PIRSF002070">
    <property type="entry name" value="SSB"/>
    <property type="match status" value="1"/>
</dbReference>
<evidence type="ECO:0000256" key="3">
    <source>
        <dbReference type="PIRNR" id="PIRNR002070"/>
    </source>
</evidence>
<evidence type="ECO:0000313" key="5">
    <source>
        <dbReference type="Proteomes" id="UP000239706"/>
    </source>
</evidence>
<evidence type="ECO:0000313" key="4">
    <source>
        <dbReference type="EMBL" id="PRR79423.1"/>
    </source>
</evidence>
<dbReference type="SUPFAM" id="SSF50249">
    <property type="entry name" value="Nucleic acid-binding proteins"/>
    <property type="match status" value="1"/>
</dbReference>
<dbReference type="NCBIfam" id="TIGR00621">
    <property type="entry name" value="ssb"/>
    <property type="match status" value="1"/>
</dbReference>
<dbReference type="InterPro" id="IPR000424">
    <property type="entry name" value="Primosome_PriB/ssb"/>
</dbReference>
<dbReference type="InterPro" id="IPR011344">
    <property type="entry name" value="ssDNA-bd"/>
</dbReference>
<dbReference type="HAMAP" id="MF_00984">
    <property type="entry name" value="SSB"/>
    <property type="match status" value="1"/>
</dbReference>
<evidence type="ECO:0000256" key="1">
    <source>
        <dbReference type="ARBA" id="ARBA00023125"/>
    </source>
</evidence>
<proteinExistence type="inferred from homology"/>
<organism evidence="4 5">
    <name type="scientific">Clostridium liquoris</name>
    <dbReference type="NCBI Taxonomy" id="1289519"/>
    <lineage>
        <taxon>Bacteria</taxon>
        <taxon>Bacillati</taxon>
        <taxon>Bacillota</taxon>
        <taxon>Clostridia</taxon>
        <taxon>Eubacteriales</taxon>
        <taxon>Clostridiaceae</taxon>
        <taxon>Clostridium</taxon>
    </lineage>
</organism>
<keyword evidence="5" id="KW-1185">Reference proteome</keyword>
<accession>A0A2T0B6I4</accession>
<dbReference type="PROSITE" id="PS50935">
    <property type="entry name" value="SSB"/>
    <property type="match status" value="1"/>
</dbReference>
<dbReference type="GO" id="GO:0009295">
    <property type="term" value="C:nucleoid"/>
    <property type="evidence" value="ECO:0007669"/>
    <property type="project" value="TreeGrafter"/>
</dbReference>
<evidence type="ECO:0000256" key="2">
    <source>
        <dbReference type="HAMAP-Rule" id="MF_00984"/>
    </source>
</evidence>
<keyword evidence="1 2" id="KW-0238">DNA-binding</keyword>
<gene>
    <name evidence="4" type="primary">ssb_2</name>
    <name evidence="4" type="ORF">CLLI_09030</name>
</gene>
<dbReference type="EMBL" id="PVXO01000027">
    <property type="protein sequence ID" value="PRR79423.1"/>
    <property type="molecule type" value="Genomic_DNA"/>
</dbReference>